<feature type="transmembrane region" description="Helical" evidence="1">
    <location>
        <begin position="49"/>
        <end position="69"/>
    </location>
</feature>
<keyword evidence="1" id="KW-0472">Membrane</keyword>
<sequence>MFDLNLLFEFSRNHCVAICTLMVPANLLLTLRTVLLVGRLRPQAQVRQAMVTASFFALTMLLHVFSWFIVGVVMAATYILLTLACVCLGLNLWAIAHPASMHQLLRASIPSLDALGQHS</sequence>
<gene>
    <name evidence="2" type="ORF">NIES593_01500</name>
</gene>
<proteinExistence type="predicted"/>
<dbReference type="STRING" id="1921803.NIES593_01500"/>
<keyword evidence="3" id="KW-1185">Reference proteome</keyword>
<evidence type="ECO:0000313" key="3">
    <source>
        <dbReference type="Proteomes" id="UP000186868"/>
    </source>
</evidence>
<feature type="transmembrane region" description="Helical" evidence="1">
    <location>
        <begin position="15"/>
        <end position="37"/>
    </location>
</feature>
<feature type="transmembrane region" description="Helical" evidence="1">
    <location>
        <begin position="75"/>
        <end position="96"/>
    </location>
</feature>
<reference evidence="2 3" key="1">
    <citation type="submission" date="2016-11" db="EMBL/GenBank/DDBJ databases">
        <title>Draft Genome Sequences of Nine Cyanobacterial Strains from Diverse Habitats.</title>
        <authorList>
            <person name="Zhu T."/>
            <person name="Hou S."/>
            <person name="Lu X."/>
            <person name="Hess W.R."/>
        </authorList>
    </citation>
    <scope>NUCLEOTIDE SEQUENCE [LARGE SCALE GENOMIC DNA]</scope>
    <source>
        <strain evidence="2 3">NIES-593</strain>
    </source>
</reference>
<name>A0A1U7HT42_9CYAN</name>
<dbReference type="AlphaFoldDB" id="A0A1U7HT42"/>
<dbReference type="Proteomes" id="UP000186868">
    <property type="component" value="Unassembled WGS sequence"/>
</dbReference>
<protein>
    <submittedName>
        <fullName evidence="2">Uncharacterized protein</fullName>
    </submittedName>
</protein>
<dbReference type="OrthoDB" id="514266at2"/>
<accession>A0A1U7HT42</accession>
<keyword evidence="1" id="KW-0812">Transmembrane</keyword>
<keyword evidence="1" id="KW-1133">Transmembrane helix</keyword>
<dbReference type="EMBL" id="MRCB01000001">
    <property type="protein sequence ID" value="OKH26752.1"/>
    <property type="molecule type" value="Genomic_DNA"/>
</dbReference>
<comment type="caution">
    <text evidence="2">The sequence shown here is derived from an EMBL/GenBank/DDBJ whole genome shotgun (WGS) entry which is preliminary data.</text>
</comment>
<evidence type="ECO:0000256" key="1">
    <source>
        <dbReference type="SAM" id="Phobius"/>
    </source>
</evidence>
<organism evidence="2 3">
    <name type="scientific">Hydrococcus rivularis NIES-593</name>
    <dbReference type="NCBI Taxonomy" id="1921803"/>
    <lineage>
        <taxon>Bacteria</taxon>
        <taxon>Bacillati</taxon>
        <taxon>Cyanobacteriota</taxon>
        <taxon>Cyanophyceae</taxon>
        <taxon>Pleurocapsales</taxon>
        <taxon>Hydrococcaceae</taxon>
        <taxon>Hydrococcus</taxon>
    </lineage>
</organism>
<evidence type="ECO:0000313" key="2">
    <source>
        <dbReference type="EMBL" id="OKH26752.1"/>
    </source>
</evidence>